<keyword evidence="2" id="KW-1185">Reference proteome</keyword>
<dbReference type="Proteomes" id="UP000886520">
    <property type="component" value="Chromosome 19"/>
</dbReference>
<dbReference type="EMBL" id="JABFUD020000019">
    <property type="protein sequence ID" value="KAI5065610.1"/>
    <property type="molecule type" value="Genomic_DNA"/>
</dbReference>
<gene>
    <name evidence="1" type="ORF">GOP47_0020305</name>
</gene>
<organism evidence="1 2">
    <name type="scientific">Adiantum capillus-veneris</name>
    <name type="common">Maidenhair fern</name>
    <dbReference type="NCBI Taxonomy" id="13818"/>
    <lineage>
        <taxon>Eukaryota</taxon>
        <taxon>Viridiplantae</taxon>
        <taxon>Streptophyta</taxon>
        <taxon>Embryophyta</taxon>
        <taxon>Tracheophyta</taxon>
        <taxon>Polypodiopsida</taxon>
        <taxon>Polypodiidae</taxon>
        <taxon>Polypodiales</taxon>
        <taxon>Pteridineae</taxon>
        <taxon>Pteridaceae</taxon>
        <taxon>Vittarioideae</taxon>
        <taxon>Adiantum</taxon>
    </lineage>
</organism>
<evidence type="ECO:0000313" key="1">
    <source>
        <dbReference type="EMBL" id="KAI5065610.1"/>
    </source>
</evidence>
<reference evidence="1" key="1">
    <citation type="submission" date="2021-01" db="EMBL/GenBank/DDBJ databases">
        <title>Adiantum capillus-veneris genome.</title>
        <authorList>
            <person name="Fang Y."/>
            <person name="Liao Q."/>
        </authorList>
    </citation>
    <scope>NUCLEOTIDE SEQUENCE</scope>
    <source>
        <strain evidence="1">H3</strain>
        <tissue evidence="1">Leaf</tissue>
    </source>
</reference>
<proteinExistence type="predicted"/>
<name>A0A9D4UD59_ADICA</name>
<evidence type="ECO:0000313" key="2">
    <source>
        <dbReference type="Proteomes" id="UP000886520"/>
    </source>
</evidence>
<comment type="caution">
    <text evidence="1">The sequence shown here is derived from an EMBL/GenBank/DDBJ whole genome shotgun (WGS) entry which is preliminary data.</text>
</comment>
<protein>
    <submittedName>
        <fullName evidence="1">Uncharacterized protein</fullName>
    </submittedName>
</protein>
<accession>A0A9D4UD59</accession>
<sequence>MPRMPDKKDAVVEEVLMVPSQGNMLADLVIDGQIPGECAHGRQVRFVDKIKAVVMDEIPYCEKGEEHESSGGSSFHGDRTWETDSTSSRYDIYDIILHVDEVVTEQQETGIEMPCVDHGVGQPSLFLRDDRVSKVGSMLLIDILLKVALQAVLHRLQSSLDVDYVMESHLAKGGMISGDAIASNVGVYAHFGYQACIWI</sequence>
<dbReference type="AlphaFoldDB" id="A0A9D4UD59"/>